<keyword evidence="2" id="KW-1185">Reference proteome</keyword>
<sequence length="114" mass="13180">MTCDCCRCHCSAFPHISMIRRSYIVDSASKGSDTVHWNGQVELRWDLEVLGIYVHLVSLNSSDAEILLYILEMRNLWTSARLPCCQYGHCFDVRKSFQPPPLTHNLCRWYTVLG</sequence>
<gene>
    <name evidence="1" type="ORF">PVAP13_2NG415200</name>
</gene>
<accession>A0A8T0VKE0</accession>
<organism evidence="1 2">
    <name type="scientific">Panicum virgatum</name>
    <name type="common">Blackwell switchgrass</name>
    <dbReference type="NCBI Taxonomy" id="38727"/>
    <lineage>
        <taxon>Eukaryota</taxon>
        <taxon>Viridiplantae</taxon>
        <taxon>Streptophyta</taxon>
        <taxon>Embryophyta</taxon>
        <taxon>Tracheophyta</taxon>
        <taxon>Spermatophyta</taxon>
        <taxon>Magnoliopsida</taxon>
        <taxon>Liliopsida</taxon>
        <taxon>Poales</taxon>
        <taxon>Poaceae</taxon>
        <taxon>PACMAD clade</taxon>
        <taxon>Panicoideae</taxon>
        <taxon>Panicodae</taxon>
        <taxon>Paniceae</taxon>
        <taxon>Panicinae</taxon>
        <taxon>Panicum</taxon>
        <taxon>Panicum sect. Hiantes</taxon>
    </lineage>
</organism>
<evidence type="ECO:0000313" key="2">
    <source>
        <dbReference type="Proteomes" id="UP000823388"/>
    </source>
</evidence>
<dbReference type="EMBL" id="CM029040">
    <property type="protein sequence ID" value="KAG2636732.1"/>
    <property type="molecule type" value="Genomic_DNA"/>
</dbReference>
<reference evidence="1" key="1">
    <citation type="submission" date="2020-05" db="EMBL/GenBank/DDBJ databases">
        <title>WGS assembly of Panicum virgatum.</title>
        <authorList>
            <person name="Lovell J.T."/>
            <person name="Jenkins J."/>
            <person name="Shu S."/>
            <person name="Juenger T.E."/>
            <person name="Schmutz J."/>
        </authorList>
    </citation>
    <scope>NUCLEOTIDE SEQUENCE</scope>
    <source>
        <strain evidence="1">AP13</strain>
    </source>
</reference>
<proteinExistence type="predicted"/>
<evidence type="ECO:0000313" key="1">
    <source>
        <dbReference type="EMBL" id="KAG2636732.1"/>
    </source>
</evidence>
<dbReference type="Proteomes" id="UP000823388">
    <property type="component" value="Chromosome 2N"/>
</dbReference>
<protein>
    <submittedName>
        <fullName evidence="1">Uncharacterized protein</fullName>
    </submittedName>
</protein>
<dbReference type="AlphaFoldDB" id="A0A8T0VKE0"/>
<name>A0A8T0VKE0_PANVG</name>
<comment type="caution">
    <text evidence="1">The sequence shown here is derived from an EMBL/GenBank/DDBJ whole genome shotgun (WGS) entry which is preliminary data.</text>
</comment>